<accession>A0ABS4GVK8</accession>
<evidence type="ECO:0000256" key="2">
    <source>
        <dbReference type="ARBA" id="ARBA00022475"/>
    </source>
</evidence>
<dbReference type="CDD" id="cd06225">
    <property type="entry name" value="HAMP"/>
    <property type="match status" value="1"/>
</dbReference>
<gene>
    <name evidence="9" type="ORF">J2Z37_004326</name>
</gene>
<protein>
    <submittedName>
        <fullName evidence="9">Two-component system sensor histidine kinase YesM</fullName>
        <ecNumber evidence="9">2.7.13.3</ecNumber>
    </submittedName>
</protein>
<reference evidence="9 10" key="1">
    <citation type="submission" date="2021-03" db="EMBL/GenBank/DDBJ databases">
        <title>Genomic Encyclopedia of Type Strains, Phase IV (KMG-IV): sequencing the most valuable type-strain genomes for metagenomic binning, comparative biology and taxonomic classification.</title>
        <authorList>
            <person name="Goeker M."/>
        </authorList>
    </citation>
    <scope>NUCLEOTIDE SEQUENCE [LARGE SCALE GENOMIC DNA]</scope>
    <source>
        <strain evidence="9 10">DSM 24738</strain>
    </source>
</reference>
<keyword evidence="10" id="KW-1185">Reference proteome</keyword>
<keyword evidence="5 9" id="KW-0418">Kinase</keyword>
<dbReference type="InterPro" id="IPR050640">
    <property type="entry name" value="Bact_2-comp_sensor_kinase"/>
</dbReference>
<dbReference type="Pfam" id="PF02518">
    <property type="entry name" value="HATPase_c"/>
    <property type="match status" value="1"/>
</dbReference>
<dbReference type="InterPro" id="IPR036890">
    <property type="entry name" value="HATPase_C_sf"/>
</dbReference>
<evidence type="ECO:0000259" key="8">
    <source>
        <dbReference type="PROSITE" id="PS50885"/>
    </source>
</evidence>
<keyword evidence="7" id="KW-0812">Transmembrane</keyword>
<evidence type="ECO:0000256" key="6">
    <source>
        <dbReference type="ARBA" id="ARBA00023136"/>
    </source>
</evidence>
<keyword evidence="6 7" id="KW-0472">Membrane</keyword>
<dbReference type="SMART" id="SM00304">
    <property type="entry name" value="HAMP"/>
    <property type="match status" value="1"/>
</dbReference>
<proteinExistence type="predicted"/>
<evidence type="ECO:0000256" key="1">
    <source>
        <dbReference type="ARBA" id="ARBA00004651"/>
    </source>
</evidence>
<dbReference type="Gene3D" id="6.10.340.10">
    <property type="match status" value="1"/>
</dbReference>
<feature type="transmembrane region" description="Helical" evidence="7">
    <location>
        <begin position="298"/>
        <end position="321"/>
    </location>
</feature>
<name>A0ABS4GVK8_9BACL</name>
<keyword evidence="2" id="KW-1003">Cell membrane</keyword>
<dbReference type="PROSITE" id="PS50885">
    <property type="entry name" value="HAMP"/>
    <property type="match status" value="1"/>
</dbReference>
<dbReference type="Gene3D" id="3.30.565.10">
    <property type="entry name" value="Histidine kinase-like ATPase, C-terminal domain"/>
    <property type="match status" value="1"/>
</dbReference>
<evidence type="ECO:0000313" key="9">
    <source>
        <dbReference type="EMBL" id="MBP1934306.1"/>
    </source>
</evidence>
<dbReference type="SUPFAM" id="SSF158472">
    <property type="entry name" value="HAMP domain-like"/>
    <property type="match status" value="1"/>
</dbReference>
<dbReference type="GO" id="GO:0004673">
    <property type="term" value="F:protein histidine kinase activity"/>
    <property type="evidence" value="ECO:0007669"/>
    <property type="project" value="UniProtKB-EC"/>
</dbReference>
<comment type="caution">
    <text evidence="9">The sequence shown here is derived from an EMBL/GenBank/DDBJ whole genome shotgun (WGS) entry which is preliminary data.</text>
</comment>
<evidence type="ECO:0000256" key="7">
    <source>
        <dbReference type="SAM" id="Phobius"/>
    </source>
</evidence>
<comment type="subcellular location">
    <subcellularLocation>
        <location evidence="1">Cell membrane</location>
        <topology evidence="1">Multi-pass membrane protein</topology>
    </subcellularLocation>
</comment>
<dbReference type="SUPFAM" id="SSF55874">
    <property type="entry name" value="ATPase domain of HSP90 chaperone/DNA topoisomerase II/histidine kinase"/>
    <property type="match status" value="1"/>
</dbReference>
<keyword evidence="7" id="KW-1133">Transmembrane helix</keyword>
<evidence type="ECO:0000256" key="5">
    <source>
        <dbReference type="ARBA" id="ARBA00022777"/>
    </source>
</evidence>
<dbReference type="PANTHER" id="PTHR34220">
    <property type="entry name" value="SENSOR HISTIDINE KINASE YPDA"/>
    <property type="match status" value="1"/>
</dbReference>
<dbReference type="Proteomes" id="UP001519343">
    <property type="component" value="Unassembled WGS sequence"/>
</dbReference>
<dbReference type="InterPro" id="IPR010559">
    <property type="entry name" value="Sig_transdc_His_kin_internal"/>
</dbReference>
<keyword evidence="3" id="KW-0597">Phosphoprotein</keyword>
<sequence>MSLRLKFLLIFLISTSIPVILFSFLMYTFFANLAEKQSETETKLFLNQVNKNLTSHLDEIRRISLLPDFDSSIQEGLNHPKIMITENTKPTDNLYATMNAVTQFRMLPFCSGATIFHKNGTLLLSQYFSPINSHLKRPLNQEQWFQTFIHDQTKTSMYITESRWADLHENPDSYFNNWAFSYMQKLYSYPGHVFNGILVLDFKQDLFEQVVHQSEKQGLYPHFFVYHPQQSEFLYESNPKFMTKDIEEMVKTGSNVTQTVDKTINGSDYFVTYKNLEGSPWVLISTTSKAEMLQEAQVVYKTIAGVLLFCILFSILLSVLFSRRLTQPILELQKLMGRVESGNLQVRYQQNRNDEIGYLGNSFNHMLNELDKTLYKSYMLELLRSQIHPHFLYNTLGTIASIAKIRKVSEIYTLSIALSKLLRYSINKHEDKWVSFEKELEHLRYYVDAQKIRFGDKVTVNWEIDEGIIEQKTIKLVLQPLVENAFMHGLEPKGGGTIDIIGNVDQEQLIWEIRDDGVGMTEVQLQLLRDSLHQTVTRTSEQIKSGIGFFNVHQRVLLTFGPPYGLEVQSEVGKGTTVRLILPIVSRGEEHVPITHCG</sequence>
<dbReference type="InterPro" id="IPR003660">
    <property type="entry name" value="HAMP_dom"/>
</dbReference>
<dbReference type="InterPro" id="IPR003594">
    <property type="entry name" value="HATPase_dom"/>
</dbReference>
<dbReference type="EC" id="2.7.13.3" evidence="9"/>
<feature type="domain" description="HAMP" evidence="8">
    <location>
        <begin position="323"/>
        <end position="375"/>
    </location>
</feature>
<dbReference type="SMART" id="SM00387">
    <property type="entry name" value="HATPase_c"/>
    <property type="match status" value="1"/>
</dbReference>
<feature type="transmembrane region" description="Helical" evidence="7">
    <location>
        <begin position="7"/>
        <end position="30"/>
    </location>
</feature>
<evidence type="ECO:0000256" key="3">
    <source>
        <dbReference type="ARBA" id="ARBA00022553"/>
    </source>
</evidence>
<evidence type="ECO:0000256" key="4">
    <source>
        <dbReference type="ARBA" id="ARBA00022679"/>
    </source>
</evidence>
<dbReference type="PANTHER" id="PTHR34220:SF7">
    <property type="entry name" value="SENSOR HISTIDINE KINASE YPDA"/>
    <property type="match status" value="1"/>
</dbReference>
<dbReference type="Pfam" id="PF00672">
    <property type="entry name" value="HAMP"/>
    <property type="match status" value="1"/>
</dbReference>
<evidence type="ECO:0000313" key="10">
    <source>
        <dbReference type="Proteomes" id="UP001519343"/>
    </source>
</evidence>
<dbReference type="Gene3D" id="3.30.450.20">
    <property type="entry name" value="PAS domain"/>
    <property type="match status" value="1"/>
</dbReference>
<dbReference type="Pfam" id="PF06580">
    <property type="entry name" value="His_kinase"/>
    <property type="match status" value="1"/>
</dbReference>
<dbReference type="EMBL" id="JAGGKT010000019">
    <property type="protein sequence ID" value="MBP1934306.1"/>
    <property type="molecule type" value="Genomic_DNA"/>
</dbReference>
<organism evidence="9 10">
    <name type="scientific">Ammoniphilus resinae</name>
    <dbReference type="NCBI Taxonomy" id="861532"/>
    <lineage>
        <taxon>Bacteria</taxon>
        <taxon>Bacillati</taxon>
        <taxon>Bacillota</taxon>
        <taxon>Bacilli</taxon>
        <taxon>Bacillales</taxon>
        <taxon>Paenibacillaceae</taxon>
        <taxon>Aneurinibacillus group</taxon>
        <taxon>Ammoniphilus</taxon>
    </lineage>
</organism>
<keyword evidence="4 9" id="KW-0808">Transferase</keyword>